<dbReference type="EMBL" id="MU128925">
    <property type="protein sequence ID" value="KAF9518399.1"/>
    <property type="molecule type" value="Genomic_DNA"/>
</dbReference>
<evidence type="ECO:0000256" key="7">
    <source>
        <dbReference type="ARBA" id="ARBA00022660"/>
    </source>
</evidence>
<dbReference type="InterPro" id="IPR008698">
    <property type="entry name" value="NDUB7"/>
</dbReference>
<reference evidence="13" key="1">
    <citation type="journal article" date="2020" name="Nat. Commun.">
        <title>Large-scale genome sequencing of mycorrhizal fungi provides insights into the early evolution of symbiotic traits.</title>
        <authorList>
            <person name="Miyauchi S."/>
            <person name="Kiss E."/>
            <person name="Kuo A."/>
            <person name="Drula E."/>
            <person name="Kohler A."/>
            <person name="Sanchez-Garcia M."/>
            <person name="Morin E."/>
            <person name="Andreopoulos B."/>
            <person name="Barry K.W."/>
            <person name="Bonito G."/>
            <person name="Buee M."/>
            <person name="Carver A."/>
            <person name="Chen C."/>
            <person name="Cichocki N."/>
            <person name="Clum A."/>
            <person name="Culley D."/>
            <person name="Crous P.W."/>
            <person name="Fauchery L."/>
            <person name="Girlanda M."/>
            <person name="Hayes R.D."/>
            <person name="Keri Z."/>
            <person name="LaButti K."/>
            <person name="Lipzen A."/>
            <person name="Lombard V."/>
            <person name="Magnuson J."/>
            <person name="Maillard F."/>
            <person name="Murat C."/>
            <person name="Nolan M."/>
            <person name="Ohm R.A."/>
            <person name="Pangilinan J."/>
            <person name="Pereira M.F."/>
            <person name="Perotto S."/>
            <person name="Peter M."/>
            <person name="Pfister S."/>
            <person name="Riley R."/>
            <person name="Sitrit Y."/>
            <person name="Stielow J.B."/>
            <person name="Szollosi G."/>
            <person name="Zifcakova L."/>
            <person name="Stursova M."/>
            <person name="Spatafora J.W."/>
            <person name="Tedersoo L."/>
            <person name="Vaario L.M."/>
            <person name="Yamada A."/>
            <person name="Yan M."/>
            <person name="Wang P."/>
            <person name="Xu J."/>
            <person name="Bruns T."/>
            <person name="Baldrian P."/>
            <person name="Vilgalys R."/>
            <person name="Dunand C."/>
            <person name="Henrissat B."/>
            <person name="Grigoriev I.V."/>
            <person name="Hibbett D."/>
            <person name="Nagy L.G."/>
            <person name="Martin F.M."/>
        </authorList>
    </citation>
    <scope>NUCLEOTIDE SEQUENCE</scope>
    <source>
        <strain evidence="13">UP504</strain>
    </source>
</reference>
<evidence type="ECO:0000256" key="1">
    <source>
        <dbReference type="ARBA" id="ARBA00003195"/>
    </source>
</evidence>
<sequence>MASALSASQDQAKSTRLPLGYRDHCSALLIPLNQCRRANNYVPWECEHERHGYEKCQYDDYMRRMKQMSKQKFTAIASEH</sequence>
<organism evidence="13 14">
    <name type="scientific">Hydnum rufescens UP504</name>
    <dbReference type="NCBI Taxonomy" id="1448309"/>
    <lineage>
        <taxon>Eukaryota</taxon>
        <taxon>Fungi</taxon>
        <taxon>Dikarya</taxon>
        <taxon>Basidiomycota</taxon>
        <taxon>Agaricomycotina</taxon>
        <taxon>Agaricomycetes</taxon>
        <taxon>Cantharellales</taxon>
        <taxon>Hydnaceae</taxon>
        <taxon>Hydnum</taxon>
    </lineage>
</organism>
<comment type="similarity">
    <text evidence="4">Belongs to the complex I NDUFB7 subunit family.</text>
</comment>
<proteinExistence type="inferred from homology"/>
<dbReference type="PANTHER" id="PTHR20900">
    <property type="entry name" value="NADH:UBIQUINONE OXIDOREDUCTASE B18-LIKE SUBUNIT"/>
    <property type="match status" value="1"/>
</dbReference>
<dbReference type="Pfam" id="PF05676">
    <property type="entry name" value="NDUF_B7"/>
    <property type="match status" value="1"/>
</dbReference>
<evidence type="ECO:0000256" key="8">
    <source>
        <dbReference type="ARBA" id="ARBA00022792"/>
    </source>
</evidence>
<evidence type="ECO:0000256" key="2">
    <source>
        <dbReference type="ARBA" id="ARBA00004569"/>
    </source>
</evidence>
<dbReference type="AlphaFoldDB" id="A0A9P6B6F8"/>
<evidence type="ECO:0000256" key="9">
    <source>
        <dbReference type="ARBA" id="ARBA00022982"/>
    </source>
</evidence>
<comment type="caution">
    <text evidence="13">The sequence shown here is derived from an EMBL/GenBank/DDBJ whole genome shotgun (WGS) entry which is preliminary data.</text>
</comment>
<accession>A0A9P6B6F8</accession>
<evidence type="ECO:0000256" key="12">
    <source>
        <dbReference type="ARBA" id="ARBA00023157"/>
    </source>
</evidence>
<dbReference type="PANTHER" id="PTHR20900:SF0">
    <property type="entry name" value="NADH DEHYDROGENASE [UBIQUINONE] 1 BETA SUBCOMPLEX SUBUNIT 7"/>
    <property type="match status" value="1"/>
</dbReference>
<comment type="subcellular location">
    <subcellularLocation>
        <location evidence="3">Mitochondrion inner membrane</location>
        <topology evidence="3">Peripheral membrane protein</topology>
    </subcellularLocation>
    <subcellularLocation>
        <location evidence="2">Mitochondrion intermembrane space</location>
    </subcellularLocation>
</comment>
<keyword evidence="9" id="KW-0249">Electron transport</keyword>
<evidence type="ECO:0000256" key="5">
    <source>
        <dbReference type="ARBA" id="ARBA00018677"/>
    </source>
</evidence>
<comment type="function">
    <text evidence="1">Accessory subunit of the mitochondrial membrane respiratory chain NADH dehydrogenase (Complex I), that is believed not to be involved in catalysis. Complex I functions in the transfer of electrons from NADH to the respiratory chain. The immediate electron acceptor for the enzyme is believed to be ubiquinone.</text>
</comment>
<evidence type="ECO:0000256" key="10">
    <source>
        <dbReference type="ARBA" id="ARBA00023128"/>
    </source>
</evidence>
<evidence type="ECO:0000256" key="6">
    <source>
        <dbReference type="ARBA" id="ARBA00022448"/>
    </source>
</evidence>
<evidence type="ECO:0000313" key="13">
    <source>
        <dbReference type="EMBL" id="KAF9518399.1"/>
    </source>
</evidence>
<dbReference type="Proteomes" id="UP000886523">
    <property type="component" value="Unassembled WGS sequence"/>
</dbReference>
<keyword evidence="10" id="KW-0496">Mitochondrion</keyword>
<name>A0A9P6B6F8_9AGAM</name>
<dbReference type="GO" id="GO:0005758">
    <property type="term" value="C:mitochondrial intermembrane space"/>
    <property type="evidence" value="ECO:0007669"/>
    <property type="project" value="UniProtKB-SubCell"/>
</dbReference>
<dbReference type="OrthoDB" id="268414at2759"/>
<keyword evidence="7" id="KW-0679">Respiratory chain</keyword>
<dbReference type="PROSITE" id="PS51808">
    <property type="entry name" value="CHCH"/>
    <property type="match status" value="1"/>
</dbReference>
<evidence type="ECO:0000256" key="11">
    <source>
        <dbReference type="ARBA" id="ARBA00023136"/>
    </source>
</evidence>
<dbReference type="GO" id="GO:0005743">
    <property type="term" value="C:mitochondrial inner membrane"/>
    <property type="evidence" value="ECO:0007669"/>
    <property type="project" value="UniProtKB-SubCell"/>
</dbReference>
<keyword evidence="6" id="KW-0813">Transport</keyword>
<protein>
    <recommendedName>
        <fullName evidence="5">NADH dehydrogenase [ubiquinone] 1 beta subcomplex subunit 7</fullName>
    </recommendedName>
</protein>
<keyword evidence="14" id="KW-1185">Reference proteome</keyword>
<evidence type="ECO:0000256" key="4">
    <source>
        <dbReference type="ARBA" id="ARBA00008006"/>
    </source>
</evidence>
<evidence type="ECO:0000256" key="3">
    <source>
        <dbReference type="ARBA" id="ARBA00004637"/>
    </source>
</evidence>
<evidence type="ECO:0000313" key="14">
    <source>
        <dbReference type="Proteomes" id="UP000886523"/>
    </source>
</evidence>
<gene>
    <name evidence="13" type="ORF">BS47DRAFT_1313296</name>
</gene>
<keyword evidence="12" id="KW-1015">Disulfide bond</keyword>
<keyword evidence="11" id="KW-0472">Membrane</keyword>
<keyword evidence="8" id="KW-0999">Mitochondrion inner membrane</keyword>